<gene>
    <name evidence="2" type="ORF">DPMN_108885</name>
</gene>
<accession>A0A9D4QMG0</accession>
<dbReference type="EMBL" id="JAIWYP010000004">
    <property type="protein sequence ID" value="KAH3835532.1"/>
    <property type="molecule type" value="Genomic_DNA"/>
</dbReference>
<evidence type="ECO:0000313" key="2">
    <source>
        <dbReference type="EMBL" id="KAH3835532.1"/>
    </source>
</evidence>
<comment type="caution">
    <text evidence="2">The sequence shown here is derived from an EMBL/GenBank/DDBJ whole genome shotgun (WGS) entry which is preliminary data.</text>
</comment>
<keyword evidence="3" id="KW-1185">Reference proteome</keyword>
<dbReference type="AlphaFoldDB" id="A0A9D4QMG0"/>
<name>A0A9D4QMG0_DREPO</name>
<protein>
    <submittedName>
        <fullName evidence="2">Uncharacterized protein</fullName>
    </submittedName>
</protein>
<reference evidence="2" key="1">
    <citation type="journal article" date="2019" name="bioRxiv">
        <title>The Genome of the Zebra Mussel, Dreissena polymorpha: A Resource for Invasive Species Research.</title>
        <authorList>
            <person name="McCartney M.A."/>
            <person name="Auch B."/>
            <person name="Kono T."/>
            <person name="Mallez S."/>
            <person name="Zhang Y."/>
            <person name="Obille A."/>
            <person name="Becker A."/>
            <person name="Abrahante J.E."/>
            <person name="Garbe J."/>
            <person name="Badalamenti J.P."/>
            <person name="Herman A."/>
            <person name="Mangelson H."/>
            <person name="Liachko I."/>
            <person name="Sullivan S."/>
            <person name="Sone E.D."/>
            <person name="Koren S."/>
            <person name="Silverstein K.A.T."/>
            <person name="Beckman K.B."/>
            <person name="Gohl D.M."/>
        </authorList>
    </citation>
    <scope>NUCLEOTIDE SEQUENCE</scope>
    <source>
        <strain evidence="2">Duluth1</strain>
        <tissue evidence="2">Whole animal</tissue>
    </source>
</reference>
<evidence type="ECO:0000256" key="1">
    <source>
        <dbReference type="SAM" id="MobiDB-lite"/>
    </source>
</evidence>
<dbReference type="Proteomes" id="UP000828390">
    <property type="component" value="Unassembled WGS sequence"/>
</dbReference>
<proteinExistence type="predicted"/>
<sequence length="167" mass="19030">MVTVVHMATYRVQMDRMVPRATKFQWQQPLSSNGHSGRYGNIQSADGQNVPNGHIIQMVTVVNIETYRVQMDRMVTRVTEFQWPQWSIWQHTECRWTEWSQKPLSSNGHSGRYGNIQSADGQNGPRVPMVTMVHMASMQSTDLGNGPKGKLGRFNKNVCPGNRQNVK</sequence>
<reference evidence="2" key="2">
    <citation type="submission" date="2020-11" db="EMBL/GenBank/DDBJ databases">
        <authorList>
            <person name="McCartney M.A."/>
            <person name="Auch B."/>
            <person name="Kono T."/>
            <person name="Mallez S."/>
            <person name="Becker A."/>
            <person name="Gohl D.M."/>
            <person name="Silverstein K.A.T."/>
            <person name="Koren S."/>
            <person name="Bechman K.B."/>
            <person name="Herman A."/>
            <person name="Abrahante J.E."/>
            <person name="Garbe J."/>
        </authorList>
    </citation>
    <scope>NUCLEOTIDE SEQUENCE</scope>
    <source>
        <strain evidence="2">Duluth1</strain>
        <tissue evidence="2">Whole animal</tissue>
    </source>
</reference>
<feature type="region of interest" description="Disordered" evidence="1">
    <location>
        <begin position="143"/>
        <end position="167"/>
    </location>
</feature>
<evidence type="ECO:0000313" key="3">
    <source>
        <dbReference type="Proteomes" id="UP000828390"/>
    </source>
</evidence>
<organism evidence="2 3">
    <name type="scientific">Dreissena polymorpha</name>
    <name type="common">Zebra mussel</name>
    <name type="synonym">Mytilus polymorpha</name>
    <dbReference type="NCBI Taxonomy" id="45954"/>
    <lineage>
        <taxon>Eukaryota</taxon>
        <taxon>Metazoa</taxon>
        <taxon>Spiralia</taxon>
        <taxon>Lophotrochozoa</taxon>
        <taxon>Mollusca</taxon>
        <taxon>Bivalvia</taxon>
        <taxon>Autobranchia</taxon>
        <taxon>Heteroconchia</taxon>
        <taxon>Euheterodonta</taxon>
        <taxon>Imparidentia</taxon>
        <taxon>Neoheterodontei</taxon>
        <taxon>Myida</taxon>
        <taxon>Dreissenoidea</taxon>
        <taxon>Dreissenidae</taxon>
        <taxon>Dreissena</taxon>
    </lineage>
</organism>